<dbReference type="Gene3D" id="3.30.450.20">
    <property type="entry name" value="PAS domain"/>
    <property type="match status" value="3"/>
</dbReference>
<dbReference type="PROSITE" id="PS50887">
    <property type="entry name" value="GGDEF"/>
    <property type="match status" value="1"/>
</dbReference>
<dbReference type="SUPFAM" id="SSF55073">
    <property type="entry name" value="Nucleotide cyclase"/>
    <property type="match status" value="1"/>
</dbReference>
<dbReference type="Proteomes" id="UP001158049">
    <property type="component" value="Unassembled WGS sequence"/>
</dbReference>
<dbReference type="SUPFAM" id="SSF55785">
    <property type="entry name" value="PYP-like sensor domain (PAS domain)"/>
    <property type="match status" value="1"/>
</dbReference>
<protein>
    <submittedName>
        <fullName evidence="4">Diguanylate cyclase (GGDEF) domain-containing protein</fullName>
    </submittedName>
</protein>
<evidence type="ECO:0000256" key="1">
    <source>
        <dbReference type="SAM" id="Phobius"/>
    </source>
</evidence>
<evidence type="ECO:0000259" key="3">
    <source>
        <dbReference type="PROSITE" id="PS50887"/>
    </source>
</evidence>
<dbReference type="CDD" id="cd01948">
    <property type="entry name" value="EAL"/>
    <property type="match status" value="1"/>
</dbReference>
<dbReference type="CDD" id="cd01949">
    <property type="entry name" value="GGDEF"/>
    <property type="match status" value="1"/>
</dbReference>
<dbReference type="Gene3D" id="3.30.70.270">
    <property type="match status" value="1"/>
</dbReference>
<evidence type="ECO:0000313" key="5">
    <source>
        <dbReference type="Proteomes" id="UP001158049"/>
    </source>
</evidence>
<keyword evidence="5" id="KW-1185">Reference proteome</keyword>
<dbReference type="InterPro" id="IPR052155">
    <property type="entry name" value="Biofilm_reg_signaling"/>
</dbReference>
<dbReference type="Pfam" id="PF00563">
    <property type="entry name" value="EAL"/>
    <property type="match status" value="1"/>
</dbReference>
<evidence type="ECO:0000259" key="2">
    <source>
        <dbReference type="PROSITE" id="PS50883"/>
    </source>
</evidence>
<feature type="domain" description="GGDEF" evidence="3">
    <location>
        <begin position="483"/>
        <end position="616"/>
    </location>
</feature>
<accession>A0ABY1Q1Y1</accession>
<dbReference type="Pfam" id="PF00990">
    <property type="entry name" value="GGDEF"/>
    <property type="match status" value="1"/>
</dbReference>
<feature type="domain" description="EAL" evidence="2">
    <location>
        <begin position="625"/>
        <end position="879"/>
    </location>
</feature>
<dbReference type="InterPro" id="IPR000160">
    <property type="entry name" value="GGDEF_dom"/>
</dbReference>
<dbReference type="CDD" id="cd12915">
    <property type="entry name" value="PDC2_DGC_like"/>
    <property type="match status" value="1"/>
</dbReference>
<dbReference type="PROSITE" id="PS50883">
    <property type="entry name" value="EAL"/>
    <property type="match status" value="1"/>
</dbReference>
<dbReference type="InterPro" id="IPR035919">
    <property type="entry name" value="EAL_sf"/>
</dbReference>
<name>A0ABY1Q1Y1_9BURK</name>
<keyword evidence="1" id="KW-0812">Transmembrane</keyword>
<evidence type="ECO:0000313" key="4">
    <source>
        <dbReference type="EMBL" id="SMP55879.1"/>
    </source>
</evidence>
<proteinExistence type="predicted"/>
<dbReference type="InterPro" id="IPR043128">
    <property type="entry name" value="Rev_trsase/Diguanyl_cyclase"/>
</dbReference>
<reference evidence="4 5" key="1">
    <citation type="submission" date="2017-05" db="EMBL/GenBank/DDBJ databases">
        <authorList>
            <person name="Varghese N."/>
            <person name="Submissions S."/>
        </authorList>
    </citation>
    <scope>NUCLEOTIDE SEQUENCE [LARGE SCALE GENOMIC DNA]</scope>
    <source>
        <strain evidence="4 5">DSM 26001</strain>
    </source>
</reference>
<dbReference type="PANTHER" id="PTHR44757:SF2">
    <property type="entry name" value="BIOFILM ARCHITECTURE MAINTENANCE PROTEIN MBAA"/>
    <property type="match status" value="1"/>
</dbReference>
<dbReference type="SUPFAM" id="SSF141868">
    <property type="entry name" value="EAL domain-like"/>
    <property type="match status" value="1"/>
</dbReference>
<dbReference type="CDD" id="cd12914">
    <property type="entry name" value="PDC1_DGC_like"/>
    <property type="match status" value="1"/>
</dbReference>
<comment type="caution">
    <text evidence="4">The sequence shown here is derived from an EMBL/GenBank/DDBJ whole genome shotgun (WGS) entry which is preliminary data.</text>
</comment>
<keyword evidence="1" id="KW-1133">Transmembrane helix</keyword>
<dbReference type="InterPro" id="IPR029787">
    <property type="entry name" value="Nucleotide_cyclase"/>
</dbReference>
<dbReference type="NCBIfam" id="TIGR00254">
    <property type="entry name" value="GGDEF"/>
    <property type="match status" value="1"/>
</dbReference>
<dbReference type="SMART" id="SM00052">
    <property type="entry name" value="EAL"/>
    <property type="match status" value="1"/>
</dbReference>
<dbReference type="RefSeq" id="WP_283441812.1">
    <property type="nucleotide sequence ID" value="NZ_FXUL01000004.1"/>
</dbReference>
<dbReference type="Gene3D" id="3.20.20.450">
    <property type="entry name" value="EAL domain"/>
    <property type="match status" value="1"/>
</dbReference>
<dbReference type="EMBL" id="FXUL01000004">
    <property type="protein sequence ID" value="SMP55879.1"/>
    <property type="molecule type" value="Genomic_DNA"/>
</dbReference>
<dbReference type="PANTHER" id="PTHR44757">
    <property type="entry name" value="DIGUANYLATE CYCLASE DGCP"/>
    <property type="match status" value="1"/>
</dbReference>
<dbReference type="SMART" id="SM00267">
    <property type="entry name" value="GGDEF"/>
    <property type="match status" value="1"/>
</dbReference>
<organism evidence="4 5">
    <name type="scientific">Noviherbaspirillum suwonense</name>
    <dbReference type="NCBI Taxonomy" id="1224511"/>
    <lineage>
        <taxon>Bacteria</taxon>
        <taxon>Pseudomonadati</taxon>
        <taxon>Pseudomonadota</taxon>
        <taxon>Betaproteobacteria</taxon>
        <taxon>Burkholderiales</taxon>
        <taxon>Oxalobacteraceae</taxon>
        <taxon>Noviherbaspirillum</taxon>
    </lineage>
</organism>
<feature type="transmembrane region" description="Helical" evidence="1">
    <location>
        <begin position="292"/>
        <end position="311"/>
    </location>
</feature>
<sequence length="886" mass="96237">MQKLQFLKGNFLSVLVWPALCLLLGALLWGATAVKLSNDRREAQEGALKNVASLAGAYAQYLTRTIEQMDQIAMQVQYDWNRSGGNVDLKDFRRQGLLIAPQLITVTILGADGFPITSTVNLKARPSGASREYFVFHRENDTLAARVGLPLVWPGTGTAILPFTRRLNAPDGSFAGVVAVSIGSAYFSEFYDDVSLGNEGMLALVDLQGAVRTARVGAAVHTPTAPVLSSNMTFASTEGSMRMDGKPSFADGQARYVGWRKLQGYPFMAAVGMSEDEVLAGYRATEAAYRNYAFGGSIALLFFGIVASVMATRLAWRKQQVEAVQAAYRVATEGANEGFYMLRPLYRDEQLVDFEVVDCNERGAAFYSLERDAMLGMRFSQFSTPAVMPGLLASCAAAMANGSQEDEFEVPAGSMLRLAWVHRRLVRSGDSLAVTLRDISEIKLHEQQLLRLARQDLLTGLPNRQWLADALPPALERAATRGGMVALLFIDLDKFKRVNDSAGHQVGDELLKVVARRMQSVLRPGDHVVRLGGDEFTVLMDPLASIEDAGHAAERIAAVVSEPFALSGAQHSISASIGISIFPRDGADADQLLNNADIAMYAAKDEGRGGHYLFQPQLYHRLKQRIATEEALERAIGDDEFALHFQPRMRAGDGTMTGLEALLRWRHPERGLLSPGEFIPLIESNSLLHTLGDMVVNKACAQLADWKAQGLALAPVAVNVSASQFNHGSVADQVSAALALHAVDARWLELEITDVATLADNENVGVQLRRLGDMGVRLHIDDFGVGPSSLSQLQRLPVQVLKIHPRFTSNLGREPAGAVFFNALISMAHALGLVVVAEGVESHQQLAMLRDMGCDEVQGYFVAPVLPAAQLPALLENRALHESLPA</sequence>
<dbReference type="InterPro" id="IPR001633">
    <property type="entry name" value="EAL_dom"/>
</dbReference>
<keyword evidence="1" id="KW-0472">Membrane</keyword>
<gene>
    <name evidence="4" type="ORF">SAMN06295970_104252</name>
</gene>
<dbReference type="InterPro" id="IPR035965">
    <property type="entry name" value="PAS-like_dom_sf"/>
</dbReference>